<dbReference type="Gene3D" id="1.25.40.10">
    <property type="entry name" value="Tetratricopeptide repeat domain"/>
    <property type="match status" value="2"/>
</dbReference>
<accession>A0A8J8F9R9</accession>
<name>A0A8J8F9R9_9BACT</name>
<feature type="transmembrane region" description="Helical" evidence="1">
    <location>
        <begin position="932"/>
        <end position="951"/>
    </location>
</feature>
<evidence type="ECO:0000313" key="3">
    <source>
        <dbReference type="EMBL" id="NNV53936.1"/>
    </source>
</evidence>
<keyword evidence="1" id="KW-0812">Transmembrane</keyword>
<protein>
    <submittedName>
        <fullName evidence="3">CHAT domain-containing protein</fullName>
    </submittedName>
</protein>
<evidence type="ECO:0000256" key="1">
    <source>
        <dbReference type="SAM" id="Phobius"/>
    </source>
</evidence>
<dbReference type="EMBL" id="WHPF01000001">
    <property type="protein sequence ID" value="NNV53936.1"/>
    <property type="molecule type" value="Genomic_DNA"/>
</dbReference>
<dbReference type="AlphaFoldDB" id="A0A8J8F9R9"/>
<dbReference type="Proteomes" id="UP000598971">
    <property type="component" value="Unassembled WGS sequence"/>
</dbReference>
<keyword evidence="1" id="KW-0472">Membrane</keyword>
<evidence type="ECO:0000259" key="2">
    <source>
        <dbReference type="Pfam" id="PF12770"/>
    </source>
</evidence>
<dbReference type="InterPro" id="IPR011990">
    <property type="entry name" value="TPR-like_helical_dom_sf"/>
</dbReference>
<evidence type="ECO:0000313" key="4">
    <source>
        <dbReference type="Proteomes" id="UP000598971"/>
    </source>
</evidence>
<dbReference type="InterPro" id="IPR024983">
    <property type="entry name" value="CHAT_dom"/>
</dbReference>
<dbReference type="SUPFAM" id="SSF48452">
    <property type="entry name" value="TPR-like"/>
    <property type="match status" value="2"/>
</dbReference>
<dbReference type="PANTHER" id="PTHR10098">
    <property type="entry name" value="RAPSYN-RELATED"/>
    <property type="match status" value="1"/>
</dbReference>
<reference evidence="3" key="1">
    <citation type="submission" date="2019-10" db="EMBL/GenBank/DDBJ databases">
        <title>Draft genome sequence of Panacibacter sp. KCS-6.</title>
        <authorList>
            <person name="Yim K.J."/>
        </authorList>
    </citation>
    <scope>NUCLEOTIDE SEQUENCE</scope>
    <source>
        <strain evidence="3">KCS-6</strain>
    </source>
</reference>
<proteinExistence type="predicted"/>
<keyword evidence="1" id="KW-1133">Transmembrane helix</keyword>
<dbReference type="Pfam" id="PF12770">
    <property type="entry name" value="CHAT"/>
    <property type="match status" value="1"/>
</dbReference>
<gene>
    <name evidence="3" type="ORF">GD597_00605</name>
</gene>
<sequence length="960" mass="108593">MGITDIDFKHPFKTGACSFLAPVEIFSIHFPFMKSTKFILILFTILICLLNGTISRAQKYSSALLYKEINNSASSDQEPKEILTELYRLKNKAEKYALSSDTTLALLYHKLGLYEAKGNYNNPNAIAFTKKSVEINTRLKTGSNLKLLAKSYSNIGFYYKDLLSYDKAIAYFDSSSAIAKKYPDMRWQIAFNESHVAYLYFLAGDYQKCNQVSTLALQLANKVDSAYLDLLNQKIQSLYFQNQIPEAISEAENCIKIATQINDQYSLASALKIKAMIYEKNNDLEGAKKIFKESLSARIKSNPNNPQKIAQIAGDYSDYGKFYMNKLHNFTEAKNCFLQSLLYAEKDSNLTKKLWAFNNLMELNFHQKKITEAIQFYHKTISSLNSIDTSILQTPLFKSVANIGNKDLSITIFTGKAALLLQLFLSTKNEAYINCCVRTCMLTDSIITQTRHEQFGEKSKLYWRDYTRAFFTLALEASYLSKNSSSAFYFMERSRSVLLNDNINELDASLQLSAEDAEKEQEFRSAILLAEQQMANMPVTNKGYNALQTAYFTQYAAFEKFIHSLEVKYPAYYQYKYADAVPSLQTLQQQLALNRQSFVHYFMNDTVTYMLAITAKNTVLTKLYGQTFNKEIVNQYLGLCANKNALNNTFSEFASRSNQLYKTIFEPLQLPKGKVVICSDNFLLPFESFCSDTLGSRFLLYDYIFSYAYSATFLLKENKTGTAKGNFIGFAPVDFNKQLAVQSLTNSATALKNSAGNYNNTLLYTYTDASKKNFLLQLGNYTVANIFSHASADTSGKEPVLYMQDTTINLSELQMIHNPATRLVVLSACQTNVGKNATGEGIYSLARGFASAGIPSVSATLWQAEETSIYTISAQFHKYLAAGLKKDEALHKAKLDFLMANIDNEKSLPYFWANMVLIGNTDAITLYNNNTAWYFLATLAAVLLVMIFVFIKKKNQILFK</sequence>
<dbReference type="SMART" id="SM00028">
    <property type="entry name" value="TPR"/>
    <property type="match status" value="3"/>
</dbReference>
<comment type="caution">
    <text evidence="3">The sequence shown here is derived from an EMBL/GenBank/DDBJ whole genome shotgun (WGS) entry which is preliminary data.</text>
</comment>
<feature type="domain" description="CHAT" evidence="2">
    <location>
        <begin position="657"/>
        <end position="920"/>
    </location>
</feature>
<organism evidence="3 4">
    <name type="scientific">Limnovirga soli</name>
    <dbReference type="NCBI Taxonomy" id="2656915"/>
    <lineage>
        <taxon>Bacteria</taxon>
        <taxon>Pseudomonadati</taxon>
        <taxon>Bacteroidota</taxon>
        <taxon>Chitinophagia</taxon>
        <taxon>Chitinophagales</taxon>
        <taxon>Chitinophagaceae</taxon>
        <taxon>Limnovirga</taxon>
    </lineage>
</organism>
<keyword evidence="4" id="KW-1185">Reference proteome</keyword>
<feature type="transmembrane region" description="Helical" evidence="1">
    <location>
        <begin position="38"/>
        <end position="54"/>
    </location>
</feature>
<dbReference type="InterPro" id="IPR019734">
    <property type="entry name" value="TPR_rpt"/>
</dbReference>